<dbReference type="RefSeq" id="WP_078693226.1">
    <property type="nucleotide sequence ID" value="NZ_FUWX01000005.1"/>
</dbReference>
<dbReference type="NCBIfam" id="NF005589">
    <property type="entry name" value="PRK07314.1"/>
    <property type="match status" value="1"/>
</dbReference>
<comment type="similarity">
    <text evidence="2 11 13">Belongs to the thiolase-like superfamily. Beta-ketoacyl-ACP synthases family.</text>
</comment>
<evidence type="ECO:0000256" key="13">
    <source>
        <dbReference type="RuleBase" id="RU003694"/>
    </source>
</evidence>
<dbReference type="InterPro" id="IPR016039">
    <property type="entry name" value="Thiolase-like"/>
</dbReference>
<dbReference type="PROSITE" id="PS00606">
    <property type="entry name" value="KS3_1"/>
    <property type="match status" value="1"/>
</dbReference>
<dbReference type="NCBIfam" id="TIGR03150">
    <property type="entry name" value="fabF"/>
    <property type="match status" value="1"/>
</dbReference>
<name>A0A1T4L0F6_9FUSO</name>
<keyword evidence="6 11" id="KW-0808">Transferase</keyword>
<dbReference type="PROSITE" id="PS52004">
    <property type="entry name" value="KS3_2"/>
    <property type="match status" value="1"/>
</dbReference>
<evidence type="ECO:0000256" key="11">
    <source>
        <dbReference type="PIRNR" id="PIRNR000447"/>
    </source>
</evidence>
<evidence type="ECO:0000256" key="12">
    <source>
        <dbReference type="PIRSR" id="PIRSR000447-1"/>
    </source>
</evidence>
<organism evidence="15 16">
    <name type="scientific">Cetobacterium ceti</name>
    <dbReference type="NCBI Taxonomy" id="180163"/>
    <lineage>
        <taxon>Bacteria</taxon>
        <taxon>Fusobacteriati</taxon>
        <taxon>Fusobacteriota</taxon>
        <taxon>Fusobacteriia</taxon>
        <taxon>Fusobacteriales</taxon>
        <taxon>Fusobacteriaceae</taxon>
        <taxon>Cetobacterium</taxon>
    </lineage>
</organism>
<feature type="active site" description="For beta-ketoacyl synthase activity" evidence="12">
    <location>
        <position position="163"/>
    </location>
</feature>
<dbReference type="PANTHER" id="PTHR11712:SF336">
    <property type="entry name" value="3-OXOACYL-[ACYL-CARRIER-PROTEIN] SYNTHASE, MITOCHONDRIAL"/>
    <property type="match status" value="1"/>
</dbReference>
<proteinExistence type="inferred from homology"/>
<dbReference type="GO" id="GO:0006633">
    <property type="term" value="P:fatty acid biosynthetic process"/>
    <property type="evidence" value="ECO:0007669"/>
    <property type="project" value="UniProtKB-UniRule"/>
</dbReference>
<dbReference type="InterPro" id="IPR020841">
    <property type="entry name" value="PKS_Beta-ketoAc_synthase_dom"/>
</dbReference>
<keyword evidence="9 11" id="KW-0275">Fatty acid biosynthesis</keyword>
<dbReference type="AlphaFoldDB" id="A0A1T4L0F6"/>
<keyword evidence="10 11" id="KW-0012">Acyltransferase</keyword>
<comment type="function">
    <text evidence="11">Involved in the type II fatty acid elongation cycle. Catalyzes the elongation of a wide range of acyl-ACP by the addition of two carbons from malonyl-ACP to an acyl acceptor. Can efficiently catalyze the conversion of palmitoleoyl-ACP (cis-hexadec-9-enoyl-ACP) to cis-vaccenoyl-ACP (cis-octadec-11-enoyl-ACP), an essential step in the thermal regulation of fatty acid composition.</text>
</comment>
<evidence type="ECO:0000256" key="3">
    <source>
        <dbReference type="ARBA" id="ARBA00012356"/>
    </source>
</evidence>
<dbReference type="PIRSF" id="PIRSF000447">
    <property type="entry name" value="KAS_II"/>
    <property type="match status" value="1"/>
</dbReference>
<evidence type="ECO:0000256" key="10">
    <source>
        <dbReference type="ARBA" id="ARBA00023315"/>
    </source>
</evidence>
<evidence type="ECO:0000256" key="4">
    <source>
        <dbReference type="ARBA" id="ARBA00014657"/>
    </source>
</evidence>
<dbReference type="InterPro" id="IPR014030">
    <property type="entry name" value="Ketoacyl_synth_N"/>
</dbReference>
<dbReference type="UniPathway" id="UPA00094"/>
<dbReference type="GO" id="GO:0005829">
    <property type="term" value="C:cytosol"/>
    <property type="evidence" value="ECO:0007669"/>
    <property type="project" value="TreeGrafter"/>
</dbReference>
<feature type="domain" description="Ketosynthase family 3 (KS3)" evidence="14">
    <location>
        <begin position="1"/>
        <end position="410"/>
    </location>
</feature>
<dbReference type="Pfam" id="PF02801">
    <property type="entry name" value="Ketoacyl-synt_C"/>
    <property type="match status" value="1"/>
</dbReference>
<dbReference type="InterPro" id="IPR018201">
    <property type="entry name" value="Ketoacyl_synth_AS"/>
</dbReference>
<dbReference type="PANTHER" id="PTHR11712">
    <property type="entry name" value="POLYKETIDE SYNTHASE-RELATED"/>
    <property type="match status" value="1"/>
</dbReference>
<evidence type="ECO:0000256" key="2">
    <source>
        <dbReference type="ARBA" id="ARBA00008467"/>
    </source>
</evidence>
<dbReference type="CDD" id="cd00834">
    <property type="entry name" value="KAS_I_II"/>
    <property type="match status" value="1"/>
</dbReference>
<dbReference type="InterPro" id="IPR000794">
    <property type="entry name" value="Beta-ketoacyl_synthase"/>
</dbReference>
<keyword evidence="7" id="KW-0276">Fatty acid metabolism</keyword>
<keyword evidence="16" id="KW-1185">Reference proteome</keyword>
<comment type="pathway">
    <text evidence="1 11">Lipid metabolism; fatty acid biosynthesis.</text>
</comment>
<dbReference type="Proteomes" id="UP000191153">
    <property type="component" value="Unassembled WGS sequence"/>
</dbReference>
<protein>
    <recommendedName>
        <fullName evidence="4 11">3-oxoacyl-[acyl-carrier-protein] synthase 2</fullName>
        <ecNumber evidence="3 11">2.3.1.179</ecNumber>
    </recommendedName>
</protein>
<dbReference type="GO" id="GO:0004315">
    <property type="term" value="F:3-oxoacyl-[acyl-carrier-protein] synthase activity"/>
    <property type="evidence" value="ECO:0007669"/>
    <property type="project" value="UniProtKB-UniRule"/>
</dbReference>
<dbReference type="EMBL" id="FUWX01000005">
    <property type="protein sequence ID" value="SJZ48020.1"/>
    <property type="molecule type" value="Genomic_DNA"/>
</dbReference>
<dbReference type="STRING" id="180163.SAMN02745174_00694"/>
<evidence type="ECO:0000256" key="1">
    <source>
        <dbReference type="ARBA" id="ARBA00005194"/>
    </source>
</evidence>
<evidence type="ECO:0000256" key="6">
    <source>
        <dbReference type="ARBA" id="ARBA00022679"/>
    </source>
</evidence>
<dbReference type="Gene3D" id="3.40.47.10">
    <property type="match status" value="1"/>
</dbReference>
<evidence type="ECO:0000256" key="5">
    <source>
        <dbReference type="ARBA" id="ARBA00022516"/>
    </source>
</evidence>
<dbReference type="SMART" id="SM00825">
    <property type="entry name" value="PKS_KS"/>
    <property type="match status" value="1"/>
</dbReference>
<evidence type="ECO:0000313" key="15">
    <source>
        <dbReference type="EMBL" id="SJZ48020.1"/>
    </source>
</evidence>
<evidence type="ECO:0000256" key="8">
    <source>
        <dbReference type="ARBA" id="ARBA00023098"/>
    </source>
</evidence>
<sequence>MRRVVVTGLGLITSLGTGLEKSWSGIKEGKTGIDLITSFDTEDTPAKMAGEVKDFDPTAFGIEKKEVKKLARNTQFAIAATKMALEDSGLKIDENNAEKVGVIVSSGIGGIEVFEAQHETMLNKGVKRVSPFTIPAMICNMASGNVGIYFGAKGPNKAVVTACAAGTHSIGDAYEMIKHGRADAMIAGGTEACITKFAINSFANMKALSTRNDDPTRASRPFTADRDGFVMGEGAGILILEELESAKARGAKIYAEVVGFGETCDAYHITSPADGGEGAARAFKMALEENNTPLEEVDYINAHGTSTPANDRNETAAIKSVFGDHAYDLHVSSTKGATGHGLGAAGGIEGVIIALAIAEGVVPPTINYETPDPDLDLNYAPNEMVKKDIRVAMSSSLGFGGHNAVIAMKKYNN</sequence>
<dbReference type="EC" id="2.3.1.179" evidence="3 11"/>
<evidence type="ECO:0000256" key="9">
    <source>
        <dbReference type="ARBA" id="ARBA00023160"/>
    </source>
</evidence>
<evidence type="ECO:0000259" key="14">
    <source>
        <dbReference type="PROSITE" id="PS52004"/>
    </source>
</evidence>
<evidence type="ECO:0000313" key="16">
    <source>
        <dbReference type="Proteomes" id="UP000191153"/>
    </source>
</evidence>
<gene>
    <name evidence="15" type="ORF">SAMN02745174_00694</name>
</gene>
<dbReference type="FunFam" id="3.40.47.10:FF:000009">
    <property type="entry name" value="3-oxoacyl-[acyl-carrier-protein] synthase 2"/>
    <property type="match status" value="1"/>
</dbReference>
<comment type="catalytic activity">
    <reaction evidence="11">
        <text>a fatty acyl-[ACP] + malonyl-[ACP] + H(+) = a 3-oxoacyl-[ACP] + holo-[ACP] + CO2</text>
        <dbReference type="Rhea" id="RHEA:22836"/>
        <dbReference type="Rhea" id="RHEA-COMP:9623"/>
        <dbReference type="Rhea" id="RHEA-COMP:9685"/>
        <dbReference type="Rhea" id="RHEA-COMP:9916"/>
        <dbReference type="Rhea" id="RHEA-COMP:14125"/>
        <dbReference type="ChEBI" id="CHEBI:15378"/>
        <dbReference type="ChEBI" id="CHEBI:16526"/>
        <dbReference type="ChEBI" id="CHEBI:64479"/>
        <dbReference type="ChEBI" id="CHEBI:78449"/>
        <dbReference type="ChEBI" id="CHEBI:78776"/>
        <dbReference type="ChEBI" id="CHEBI:138651"/>
    </reaction>
</comment>
<keyword evidence="8" id="KW-0443">Lipid metabolism</keyword>
<dbReference type="OrthoDB" id="9808669at2"/>
<dbReference type="InterPro" id="IPR014031">
    <property type="entry name" value="Ketoacyl_synth_C"/>
</dbReference>
<evidence type="ECO:0000256" key="7">
    <source>
        <dbReference type="ARBA" id="ARBA00022832"/>
    </source>
</evidence>
<comment type="catalytic activity">
    <reaction evidence="11">
        <text>(9Z)-hexadecenoyl-[ACP] + malonyl-[ACP] + H(+) = 3-oxo-(11Z)-octadecenoyl-[ACP] + holo-[ACP] + CO2</text>
        <dbReference type="Rhea" id="RHEA:55040"/>
        <dbReference type="Rhea" id="RHEA-COMP:9623"/>
        <dbReference type="Rhea" id="RHEA-COMP:9685"/>
        <dbReference type="Rhea" id="RHEA-COMP:10800"/>
        <dbReference type="Rhea" id="RHEA-COMP:14074"/>
        <dbReference type="ChEBI" id="CHEBI:15378"/>
        <dbReference type="ChEBI" id="CHEBI:16526"/>
        <dbReference type="ChEBI" id="CHEBI:64479"/>
        <dbReference type="ChEBI" id="CHEBI:78449"/>
        <dbReference type="ChEBI" id="CHEBI:83989"/>
        <dbReference type="ChEBI" id="CHEBI:138538"/>
        <dbReference type="EC" id="2.3.1.179"/>
    </reaction>
</comment>
<accession>A0A1T4L0F6</accession>
<reference evidence="15 16" key="1">
    <citation type="submission" date="2017-02" db="EMBL/GenBank/DDBJ databases">
        <authorList>
            <person name="Peterson S.W."/>
        </authorList>
    </citation>
    <scope>NUCLEOTIDE SEQUENCE [LARGE SCALE GENOMIC DNA]</scope>
    <source>
        <strain evidence="15 16">ATCC 700028</strain>
    </source>
</reference>
<keyword evidence="5 11" id="KW-0444">Lipid biosynthesis</keyword>
<dbReference type="SUPFAM" id="SSF53901">
    <property type="entry name" value="Thiolase-like"/>
    <property type="match status" value="2"/>
</dbReference>
<dbReference type="InterPro" id="IPR017568">
    <property type="entry name" value="3-oxoacyl-ACP_synth-2"/>
</dbReference>
<dbReference type="Pfam" id="PF00109">
    <property type="entry name" value="ketoacyl-synt"/>
    <property type="match status" value="1"/>
</dbReference>